<reference evidence="2" key="1">
    <citation type="submission" date="2023-07" db="EMBL/GenBank/DDBJ databases">
        <title>Between Cages and Wild: Unraveling the Impact of Captivity on Animal Microbiomes and Antimicrobial Resistance.</title>
        <authorList>
            <person name="Schmartz G.P."/>
            <person name="Rehner J."/>
            <person name="Schuff M.J."/>
            <person name="Becker S.L."/>
            <person name="Kravczyk M."/>
            <person name="Gurevich A."/>
            <person name="Francke R."/>
            <person name="Mueller R."/>
            <person name="Keller V."/>
            <person name="Keller A."/>
        </authorList>
    </citation>
    <scope>NUCLEOTIDE SEQUENCE</scope>
    <source>
        <strain evidence="2">S12M_St_49</strain>
    </source>
</reference>
<comment type="caution">
    <text evidence="2">The sequence shown here is derived from an EMBL/GenBank/DDBJ whole genome shotgun (WGS) entry which is preliminary data.</text>
</comment>
<protein>
    <submittedName>
        <fullName evidence="2">Polysaccharide pyruvyl transferase family protein</fullName>
    </submittedName>
</protein>
<dbReference type="EMBL" id="JAUMVS010000318">
    <property type="protein sequence ID" value="MDO4842811.1"/>
    <property type="molecule type" value="Genomic_DNA"/>
</dbReference>
<evidence type="ECO:0000259" key="1">
    <source>
        <dbReference type="Pfam" id="PF04230"/>
    </source>
</evidence>
<feature type="domain" description="Polysaccharide pyruvyl transferase" evidence="1">
    <location>
        <begin position="13"/>
        <end position="51"/>
    </location>
</feature>
<name>A0AA43RL59_9ACTN</name>
<gene>
    <name evidence="2" type="ORF">Q3982_09070</name>
</gene>
<dbReference type="Proteomes" id="UP001168575">
    <property type="component" value="Unassembled WGS sequence"/>
</dbReference>
<organism evidence="2 3">
    <name type="scientific">Phoenicibacter congonensis</name>
    <dbReference type="NCBI Taxonomy" id="1944646"/>
    <lineage>
        <taxon>Bacteria</taxon>
        <taxon>Bacillati</taxon>
        <taxon>Actinomycetota</taxon>
        <taxon>Coriobacteriia</taxon>
        <taxon>Eggerthellales</taxon>
        <taxon>Eggerthellaceae</taxon>
        <taxon>Phoenicibacter</taxon>
    </lineage>
</organism>
<accession>A0AA43RL59</accession>
<dbReference type="GO" id="GO:0016740">
    <property type="term" value="F:transferase activity"/>
    <property type="evidence" value="ECO:0007669"/>
    <property type="project" value="UniProtKB-KW"/>
</dbReference>
<evidence type="ECO:0000313" key="3">
    <source>
        <dbReference type="Proteomes" id="UP001168575"/>
    </source>
</evidence>
<proteinExistence type="predicted"/>
<dbReference type="Pfam" id="PF04230">
    <property type="entry name" value="PS_pyruv_trans"/>
    <property type="match status" value="1"/>
</dbReference>
<feature type="non-terminal residue" evidence="2">
    <location>
        <position position="64"/>
    </location>
</feature>
<keyword evidence="2" id="KW-0808">Transferase</keyword>
<evidence type="ECO:0000313" key="2">
    <source>
        <dbReference type="EMBL" id="MDO4842811.1"/>
    </source>
</evidence>
<keyword evidence="3" id="KW-1185">Reference proteome</keyword>
<dbReference type="AlphaFoldDB" id="A0AA43RL59"/>
<dbReference type="InterPro" id="IPR007345">
    <property type="entry name" value="Polysacch_pyruvyl_Trfase"/>
</dbReference>
<sequence length="64" mass="7414">MKIGILTFHYACNYGAMLQTYATQELLRSMGHDVRVVDYRNKSVEDGYAAWNFKKDLLKTLPRA</sequence>